<accession>A0A1F7JHB4</accession>
<evidence type="ECO:0000313" key="3">
    <source>
        <dbReference type="EMBL" id="OGK54982.1"/>
    </source>
</evidence>
<evidence type="ECO:0000313" key="4">
    <source>
        <dbReference type="Proteomes" id="UP000177418"/>
    </source>
</evidence>
<dbReference type="GO" id="GO:0016857">
    <property type="term" value="F:racemase and epimerase activity, acting on carbohydrates and derivatives"/>
    <property type="evidence" value="ECO:0007669"/>
    <property type="project" value="InterPro"/>
</dbReference>
<dbReference type="AlphaFoldDB" id="A0A1F7JHB4"/>
<protein>
    <recommendedName>
        <fullName evidence="5">Ribulose-phosphate 3-epimerase</fullName>
    </recommendedName>
</protein>
<dbReference type="Gene3D" id="3.20.20.70">
    <property type="entry name" value="Aldolase class I"/>
    <property type="match status" value="1"/>
</dbReference>
<sequence>MLIYPSILEKNTDDLLKRLKALLPFFSYFQIDITDGKFVPNKTVQIEEIATTIERWNNGTIKQKTFEFHLMVDDYVSEIEKLNLITNVVKIKCVLIHIKVLPAVPYPLSSNFQFGLVLNPEDSVADNWDSIKQFDTVQLMTVHPGQQGSPFVPEVLNKIEELHKLGFGGKIILDGAMNDKTLAFVMKQKYLPDAICPGSYFSSDIIHHLELLQRIIDNK</sequence>
<dbReference type="Proteomes" id="UP000177418">
    <property type="component" value="Unassembled WGS sequence"/>
</dbReference>
<evidence type="ECO:0000256" key="1">
    <source>
        <dbReference type="ARBA" id="ARBA00022723"/>
    </source>
</evidence>
<comment type="caution">
    <text evidence="3">The sequence shown here is derived from an EMBL/GenBank/DDBJ whole genome shotgun (WGS) entry which is preliminary data.</text>
</comment>
<evidence type="ECO:0000256" key="2">
    <source>
        <dbReference type="ARBA" id="ARBA00023235"/>
    </source>
</evidence>
<dbReference type="InterPro" id="IPR013785">
    <property type="entry name" value="Aldolase_TIM"/>
</dbReference>
<dbReference type="PANTHER" id="PTHR11749">
    <property type="entry name" value="RIBULOSE-5-PHOSPHATE-3-EPIMERASE"/>
    <property type="match status" value="1"/>
</dbReference>
<dbReference type="EMBL" id="MGAV01000012">
    <property type="protein sequence ID" value="OGK54982.1"/>
    <property type="molecule type" value="Genomic_DNA"/>
</dbReference>
<organism evidence="3 4">
    <name type="scientific">Candidatus Roizmanbacteria bacterium RIFCSPLOWO2_02_FULL_36_11</name>
    <dbReference type="NCBI Taxonomy" id="1802071"/>
    <lineage>
        <taxon>Bacteria</taxon>
        <taxon>Candidatus Roizmaniibacteriota</taxon>
    </lineage>
</organism>
<dbReference type="InterPro" id="IPR000056">
    <property type="entry name" value="Ribul_P_3_epim-like"/>
</dbReference>
<dbReference type="GO" id="GO:0005975">
    <property type="term" value="P:carbohydrate metabolic process"/>
    <property type="evidence" value="ECO:0007669"/>
    <property type="project" value="InterPro"/>
</dbReference>
<dbReference type="InterPro" id="IPR011060">
    <property type="entry name" value="RibuloseP-bd_barrel"/>
</dbReference>
<gene>
    <name evidence="3" type="ORF">A3H78_00715</name>
</gene>
<dbReference type="Pfam" id="PF00834">
    <property type="entry name" value="Ribul_P_3_epim"/>
    <property type="match status" value="1"/>
</dbReference>
<keyword evidence="2" id="KW-0413">Isomerase</keyword>
<dbReference type="GO" id="GO:0046872">
    <property type="term" value="F:metal ion binding"/>
    <property type="evidence" value="ECO:0007669"/>
    <property type="project" value="UniProtKB-KW"/>
</dbReference>
<name>A0A1F7JHB4_9BACT</name>
<proteinExistence type="predicted"/>
<keyword evidence="1" id="KW-0479">Metal-binding</keyword>
<dbReference type="SUPFAM" id="SSF51366">
    <property type="entry name" value="Ribulose-phoshate binding barrel"/>
    <property type="match status" value="1"/>
</dbReference>
<evidence type="ECO:0008006" key="5">
    <source>
        <dbReference type="Google" id="ProtNLM"/>
    </source>
</evidence>
<reference evidence="3 4" key="1">
    <citation type="journal article" date="2016" name="Nat. Commun.">
        <title>Thousands of microbial genomes shed light on interconnected biogeochemical processes in an aquifer system.</title>
        <authorList>
            <person name="Anantharaman K."/>
            <person name="Brown C.T."/>
            <person name="Hug L.A."/>
            <person name="Sharon I."/>
            <person name="Castelle C.J."/>
            <person name="Probst A.J."/>
            <person name="Thomas B.C."/>
            <person name="Singh A."/>
            <person name="Wilkins M.J."/>
            <person name="Karaoz U."/>
            <person name="Brodie E.L."/>
            <person name="Williams K.H."/>
            <person name="Hubbard S.S."/>
            <person name="Banfield J.F."/>
        </authorList>
    </citation>
    <scope>NUCLEOTIDE SEQUENCE [LARGE SCALE GENOMIC DNA]</scope>
</reference>